<feature type="transmembrane region" description="Helical" evidence="6">
    <location>
        <begin position="70"/>
        <end position="96"/>
    </location>
</feature>
<evidence type="ECO:0000256" key="1">
    <source>
        <dbReference type="ARBA" id="ARBA00004651"/>
    </source>
</evidence>
<dbReference type="Proteomes" id="UP001595955">
    <property type="component" value="Unassembled WGS sequence"/>
</dbReference>
<feature type="transmembrane region" description="Helical" evidence="6">
    <location>
        <begin position="145"/>
        <end position="163"/>
    </location>
</feature>
<proteinExistence type="predicted"/>
<keyword evidence="3 6" id="KW-0812">Transmembrane</keyword>
<feature type="transmembrane region" description="Helical" evidence="6">
    <location>
        <begin position="289"/>
        <end position="313"/>
    </location>
</feature>
<evidence type="ECO:0000256" key="5">
    <source>
        <dbReference type="ARBA" id="ARBA00023136"/>
    </source>
</evidence>
<feature type="transmembrane region" description="Helical" evidence="6">
    <location>
        <begin position="116"/>
        <end position="138"/>
    </location>
</feature>
<evidence type="ECO:0000313" key="8">
    <source>
        <dbReference type="Proteomes" id="UP001595955"/>
    </source>
</evidence>
<keyword evidence="8" id="KW-1185">Reference proteome</keyword>
<feature type="transmembrane region" description="Helical" evidence="6">
    <location>
        <begin position="183"/>
        <end position="205"/>
    </location>
</feature>
<evidence type="ECO:0000256" key="6">
    <source>
        <dbReference type="SAM" id="Phobius"/>
    </source>
</evidence>
<evidence type="ECO:0000313" key="7">
    <source>
        <dbReference type="EMBL" id="MFC4554501.1"/>
    </source>
</evidence>
<dbReference type="PANTHER" id="PTHR32196">
    <property type="entry name" value="ABC TRANSPORTER PERMEASE PROTEIN YPHD-RELATED-RELATED"/>
    <property type="match status" value="1"/>
</dbReference>
<accession>A0ABV9D7F9</accession>
<feature type="transmembrane region" description="Helical" evidence="6">
    <location>
        <begin position="319"/>
        <end position="337"/>
    </location>
</feature>
<sequence length="359" mass="36880">MTASTGRGRSAGGSFLRDVSHHGLFWPVVALVLLVLACGLRSPGFLDVTVRDGHLVGQLVDIARNSATPLLLALGMCLVIATGGIDLSVGAVMAISLSVSLEYIDNAADGGSLGTALTALLLGLAVAVLVGTFNGFLVTVLGIQPFIATLILMIAGRGIAMLITQGQITTVTSAPFKAIGAGYVLGVPTPVVIAIAVFLLLSLVVRRTALGMFLEAIGINGEASRLSGVRARSTTWLCYIIAGTLAGLAGIVYGSPTMAADANNIGLMRELDAIMVVVLGGTKLSGGRFYLGGVVVGALILSTLERAVIIFHLPSETTPLFKAIVLIAVTVAASPFLRERLRSRRVRAELVPSGAKAAA</sequence>
<protein>
    <submittedName>
        <fullName evidence="7">ABC transporter permease</fullName>
    </submittedName>
</protein>
<keyword evidence="4 6" id="KW-1133">Transmembrane helix</keyword>
<dbReference type="Pfam" id="PF02653">
    <property type="entry name" value="BPD_transp_2"/>
    <property type="match status" value="1"/>
</dbReference>
<gene>
    <name evidence="7" type="ORF">ACFO3F_04510</name>
</gene>
<keyword evidence="2" id="KW-1003">Cell membrane</keyword>
<feature type="transmembrane region" description="Helical" evidence="6">
    <location>
        <begin position="24"/>
        <end position="49"/>
    </location>
</feature>
<dbReference type="RefSeq" id="WP_122825001.1">
    <property type="nucleotide sequence ID" value="NZ_CP033325.1"/>
</dbReference>
<feature type="transmembrane region" description="Helical" evidence="6">
    <location>
        <begin position="234"/>
        <end position="253"/>
    </location>
</feature>
<organism evidence="7 8">
    <name type="scientific">Georgenia faecalis</name>
    <dbReference type="NCBI Taxonomy" id="2483799"/>
    <lineage>
        <taxon>Bacteria</taxon>
        <taxon>Bacillati</taxon>
        <taxon>Actinomycetota</taxon>
        <taxon>Actinomycetes</taxon>
        <taxon>Micrococcales</taxon>
        <taxon>Bogoriellaceae</taxon>
        <taxon>Georgenia</taxon>
    </lineage>
</organism>
<dbReference type="InterPro" id="IPR001851">
    <property type="entry name" value="ABC_transp_permease"/>
</dbReference>
<keyword evidence="5 6" id="KW-0472">Membrane</keyword>
<evidence type="ECO:0000256" key="2">
    <source>
        <dbReference type="ARBA" id="ARBA00022475"/>
    </source>
</evidence>
<name>A0ABV9D7F9_9MICO</name>
<feature type="transmembrane region" description="Helical" evidence="6">
    <location>
        <begin position="265"/>
        <end position="282"/>
    </location>
</feature>
<comment type="subcellular location">
    <subcellularLocation>
        <location evidence="1">Cell membrane</location>
        <topology evidence="1">Multi-pass membrane protein</topology>
    </subcellularLocation>
</comment>
<reference evidence="8" key="1">
    <citation type="journal article" date="2019" name="Int. J. Syst. Evol. Microbiol.">
        <title>The Global Catalogue of Microorganisms (GCM) 10K type strain sequencing project: providing services to taxonomists for standard genome sequencing and annotation.</title>
        <authorList>
            <consortium name="The Broad Institute Genomics Platform"/>
            <consortium name="The Broad Institute Genome Sequencing Center for Infectious Disease"/>
            <person name="Wu L."/>
            <person name="Ma J."/>
        </authorList>
    </citation>
    <scope>NUCLEOTIDE SEQUENCE [LARGE SCALE GENOMIC DNA]</scope>
    <source>
        <strain evidence="8">JCM 3369</strain>
    </source>
</reference>
<evidence type="ECO:0000256" key="3">
    <source>
        <dbReference type="ARBA" id="ARBA00022692"/>
    </source>
</evidence>
<dbReference type="PANTHER" id="PTHR32196:SF19">
    <property type="entry name" value="GALACTOFURANOSE TRANSPORTER PERMEASE PROTEIN YTFT"/>
    <property type="match status" value="1"/>
</dbReference>
<dbReference type="EMBL" id="JBHSGF010000002">
    <property type="protein sequence ID" value="MFC4554501.1"/>
    <property type="molecule type" value="Genomic_DNA"/>
</dbReference>
<comment type="caution">
    <text evidence="7">The sequence shown here is derived from an EMBL/GenBank/DDBJ whole genome shotgun (WGS) entry which is preliminary data.</text>
</comment>
<dbReference type="CDD" id="cd06579">
    <property type="entry name" value="TM_PBP1_transp_AraH_like"/>
    <property type="match status" value="1"/>
</dbReference>
<evidence type="ECO:0000256" key="4">
    <source>
        <dbReference type="ARBA" id="ARBA00022989"/>
    </source>
</evidence>